<keyword evidence="3" id="KW-1185">Reference proteome</keyword>
<evidence type="ECO:0008006" key="4">
    <source>
        <dbReference type="Google" id="ProtNLM"/>
    </source>
</evidence>
<keyword evidence="1" id="KW-0472">Membrane</keyword>
<sequence>MSEGAVSTTHKRNPKGVNKQAGLTLWELILVLVLAGMVAVMAAQPISALFNISFALEEELDKRSDVVYAVQRLRQEIRSRPGTSFSCSDIKAKEDEITLEREEDPSLRVPVRGLIVNGSEVPCENPEDTGVDGFYVITLTVSQGDDVVSYDFGVTHRAALSP</sequence>
<dbReference type="Proteomes" id="UP000000647">
    <property type="component" value="Chromosome"/>
</dbReference>
<evidence type="ECO:0000256" key="1">
    <source>
        <dbReference type="SAM" id="Phobius"/>
    </source>
</evidence>
<dbReference type="EMBL" id="CP000544">
    <property type="protein sequence ID" value="ABM61111.1"/>
    <property type="molecule type" value="Genomic_DNA"/>
</dbReference>
<dbReference type="KEGG" id="hha:Hhal_0317"/>
<name>A1WTU9_HALHL</name>
<evidence type="ECO:0000313" key="2">
    <source>
        <dbReference type="EMBL" id="ABM61111.1"/>
    </source>
</evidence>
<proteinExistence type="predicted"/>
<protein>
    <recommendedName>
        <fullName evidence="4">Prepilin-type N-terminal cleavage/methylation domain-containing protein</fullName>
    </recommendedName>
</protein>
<keyword evidence="1" id="KW-1133">Transmembrane helix</keyword>
<reference evidence="3" key="1">
    <citation type="submission" date="2006-12" db="EMBL/GenBank/DDBJ databases">
        <title>Complete sequence of Halorhodospira halophila SL1.</title>
        <authorList>
            <consortium name="US DOE Joint Genome Institute"/>
            <person name="Copeland A."/>
            <person name="Lucas S."/>
            <person name="Lapidus A."/>
            <person name="Barry K."/>
            <person name="Detter J.C."/>
            <person name="Glavina del Rio T."/>
            <person name="Hammon N."/>
            <person name="Israni S."/>
            <person name="Dalin E."/>
            <person name="Tice H."/>
            <person name="Pitluck S."/>
            <person name="Saunders E."/>
            <person name="Brettin T."/>
            <person name="Bruce D."/>
            <person name="Han C."/>
            <person name="Tapia R."/>
            <person name="Schmutz J."/>
            <person name="Larimer F."/>
            <person name="Land M."/>
            <person name="Hauser L."/>
            <person name="Kyrpides N."/>
            <person name="Mikhailova N."/>
            <person name="Hoff W."/>
            <person name="Richardson P."/>
        </authorList>
    </citation>
    <scope>NUCLEOTIDE SEQUENCE [LARGE SCALE GENOMIC DNA]</scope>
    <source>
        <strain evidence="3">DSM 244 / SL1</strain>
    </source>
</reference>
<dbReference type="AlphaFoldDB" id="A1WTU9"/>
<evidence type="ECO:0000313" key="3">
    <source>
        <dbReference type="Proteomes" id="UP000000647"/>
    </source>
</evidence>
<gene>
    <name evidence="2" type="ordered locus">Hhal_0317</name>
</gene>
<dbReference type="STRING" id="349124.Hhal_0317"/>
<accession>A1WTU9</accession>
<feature type="transmembrane region" description="Helical" evidence="1">
    <location>
        <begin position="21"/>
        <end position="43"/>
    </location>
</feature>
<reference evidence="2 3" key="2">
    <citation type="journal article" date="2013" name="Stand. Genomic Sci.">
        <title>Complete genome sequence of Halorhodospira halophila SL1.</title>
        <authorList>
            <person name="Challacombe J.F."/>
            <person name="Majid S."/>
            <person name="Deole R."/>
            <person name="Brettin T.S."/>
            <person name="Bruce D."/>
            <person name="Delano S.F."/>
            <person name="Detter J.C."/>
            <person name="Gleasner C.D."/>
            <person name="Han C.S."/>
            <person name="Misra M."/>
            <person name="Reitenga K.G."/>
            <person name="Mikhailova N."/>
            <person name="Woyke T."/>
            <person name="Pitluck S."/>
            <person name="Nolan M."/>
            <person name="Land M.L."/>
            <person name="Saunders E."/>
            <person name="Tapia R."/>
            <person name="Lapidus A."/>
            <person name="Ivanova N."/>
            <person name="Hoff W.D."/>
        </authorList>
    </citation>
    <scope>NUCLEOTIDE SEQUENCE [LARGE SCALE GENOMIC DNA]</scope>
    <source>
        <strain evidence="3">DSM 244 / SL1</strain>
    </source>
</reference>
<keyword evidence="1" id="KW-0812">Transmembrane</keyword>
<dbReference type="HOGENOM" id="CLU_1633107_0_0_6"/>
<organism evidence="2 3">
    <name type="scientific">Halorhodospira halophila (strain DSM 244 / SL1)</name>
    <name type="common">Ectothiorhodospira halophila (strain DSM 244 / SL1)</name>
    <dbReference type="NCBI Taxonomy" id="349124"/>
    <lineage>
        <taxon>Bacteria</taxon>
        <taxon>Pseudomonadati</taxon>
        <taxon>Pseudomonadota</taxon>
        <taxon>Gammaproteobacteria</taxon>
        <taxon>Chromatiales</taxon>
        <taxon>Ectothiorhodospiraceae</taxon>
        <taxon>Halorhodospira</taxon>
    </lineage>
</organism>